<dbReference type="Proteomes" id="UP000199766">
    <property type="component" value="Unassembled WGS sequence"/>
</dbReference>
<gene>
    <name evidence="7" type="ORF">SAMN02982919_01858</name>
</gene>
<evidence type="ECO:0000256" key="5">
    <source>
        <dbReference type="SAM" id="MobiDB-lite"/>
    </source>
</evidence>
<dbReference type="InterPro" id="IPR036249">
    <property type="entry name" value="Thioredoxin-like_sf"/>
</dbReference>
<dbReference type="InterPro" id="IPR017937">
    <property type="entry name" value="Thioredoxin_CS"/>
</dbReference>
<dbReference type="EMBL" id="FOGD01000005">
    <property type="protein sequence ID" value="SER17971.1"/>
    <property type="molecule type" value="Genomic_DNA"/>
</dbReference>
<keyword evidence="4" id="KW-0676">Redox-active center</keyword>
<dbReference type="Gene3D" id="1.25.40.10">
    <property type="entry name" value="Tetratricopeptide repeat domain"/>
    <property type="match status" value="1"/>
</dbReference>
<dbReference type="PROSITE" id="PS00194">
    <property type="entry name" value="THIOREDOXIN_1"/>
    <property type="match status" value="1"/>
</dbReference>
<organism evidence="7 8">
    <name type="scientific">Giesbergeria anulus</name>
    <dbReference type="NCBI Taxonomy" id="180197"/>
    <lineage>
        <taxon>Bacteria</taxon>
        <taxon>Pseudomonadati</taxon>
        <taxon>Pseudomonadota</taxon>
        <taxon>Betaproteobacteria</taxon>
        <taxon>Burkholderiales</taxon>
        <taxon>Comamonadaceae</taxon>
        <taxon>Giesbergeria</taxon>
    </lineage>
</organism>
<dbReference type="RefSeq" id="WP_091456364.1">
    <property type="nucleotide sequence ID" value="NZ_FOGD01000005.1"/>
</dbReference>
<dbReference type="AlphaFoldDB" id="A0A1H9M2T4"/>
<protein>
    <submittedName>
        <fullName evidence="7">Thioredoxin</fullName>
    </submittedName>
</protein>
<dbReference type="InterPro" id="IPR011990">
    <property type="entry name" value="TPR-like_helical_dom_sf"/>
</dbReference>
<feature type="domain" description="Thioredoxin" evidence="6">
    <location>
        <begin position="1"/>
        <end position="111"/>
    </location>
</feature>
<proteinExistence type="predicted"/>
<keyword evidence="1" id="KW-0813">Transport</keyword>
<feature type="region of interest" description="Disordered" evidence="5">
    <location>
        <begin position="275"/>
        <end position="306"/>
    </location>
</feature>
<dbReference type="CDD" id="cd02956">
    <property type="entry name" value="ybbN"/>
    <property type="match status" value="1"/>
</dbReference>
<evidence type="ECO:0000256" key="2">
    <source>
        <dbReference type="ARBA" id="ARBA00022982"/>
    </source>
</evidence>
<accession>A0A1H9M2T4</accession>
<dbReference type="Gene3D" id="3.40.30.10">
    <property type="entry name" value="Glutaredoxin"/>
    <property type="match status" value="1"/>
</dbReference>
<dbReference type="GO" id="GO:0045454">
    <property type="term" value="P:cell redox homeostasis"/>
    <property type="evidence" value="ECO:0007669"/>
    <property type="project" value="TreeGrafter"/>
</dbReference>
<dbReference type="PROSITE" id="PS51352">
    <property type="entry name" value="THIOREDOXIN_2"/>
    <property type="match status" value="1"/>
</dbReference>
<name>A0A1H9M2T4_9BURK</name>
<evidence type="ECO:0000256" key="1">
    <source>
        <dbReference type="ARBA" id="ARBA00022448"/>
    </source>
</evidence>
<dbReference type="STRING" id="180197.SAMN02982919_01858"/>
<dbReference type="SUPFAM" id="SSF52833">
    <property type="entry name" value="Thioredoxin-like"/>
    <property type="match status" value="1"/>
</dbReference>
<dbReference type="Pfam" id="PF00085">
    <property type="entry name" value="Thioredoxin"/>
    <property type="match status" value="1"/>
</dbReference>
<evidence type="ECO:0000259" key="6">
    <source>
        <dbReference type="PROSITE" id="PS51352"/>
    </source>
</evidence>
<evidence type="ECO:0000256" key="3">
    <source>
        <dbReference type="ARBA" id="ARBA00023157"/>
    </source>
</evidence>
<dbReference type="GO" id="GO:0005829">
    <property type="term" value="C:cytosol"/>
    <property type="evidence" value="ECO:0007669"/>
    <property type="project" value="TreeGrafter"/>
</dbReference>
<evidence type="ECO:0000313" key="7">
    <source>
        <dbReference type="EMBL" id="SER17971.1"/>
    </source>
</evidence>
<evidence type="ECO:0000256" key="4">
    <source>
        <dbReference type="ARBA" id="ARBA00023284"/>
    </source>
</evidence>
<keyword evidence="8" id="KW-1185">Reference proteome</keyword>
<evidence type="ECO:0000313" key="8">
    <source>
        <dbReference type="Proteomes" id="UP000199766"/>
    </source>
</evidence>
<keyword evidence="3" id="KW-1015">Disulfide bond</keyword>
<dbReference type="Pfam" id="PF14559">
    <property type="entry name" value="TPR_19"/>
    <property type="match status" value="1"/>
</dbReference>
<dbReference type="GO" id="GO:0015035">
    <property type="term" value="F:protein-disulfide reductase activity"/>
    <property type="evidence" value="ECO:0007669"/>
    <property type="project" value="TreeGrafter"/>
</dbReference>
<sequence length="321" mass="35173">MIDITLENFEAEVLLPSMQAPVLLDIWAPWCGPCKQLGPVLEQLETDYAGRFILAKLDADKVPQIAGQLSQMFGVRSIPFCVLFHEGQPVDGFVGALAAAEVREFLDRHLAAAKPVQADAAPALEPQLPEEDVQDAQHRLADALAADPGNDDLRFDYVKGLIGSGQLNEAAAALAPAMAQIPVELRFDALNQWLNALEFVANDPRGRWPLAQFDELLADNRRDFATRFAKSRLLIAQGEWPLALEELLEIIQRDKKWDDEAPRKTYVALLELMTPPRPKPSTDASGKAAPGIALAGKTAQPEDPQAALVSAYRRKLSMALN</sequence>
<reference evidence="7 8" key="1">
    <citation type="submission" date="2016-10" db="EMBL/GenBank/DDBJ databases">
        <authorList>
            <person name="de Groot N.N."/>
        </authorList>
    </citation>
    <scope>NUCLEOTIDE SEQUENCE [LARGE SCALE GENOMIC DNA]</scope>
    <source>
        <strain evidence="7 8">ATCC 35958</strain>
    </source>
</reference>
<dbReference type="PANTHER" id="PTHR45663">
    <property type="entry name" value="GEO12009P1"/>
    <property type="match status" value="1"/>
</dbReference>
<dbReference type="GO" id="GO:0006950">
    <property type="term" value="P:response to stress"/>
    <property type="evidence" value="ECO:0007669"/>
    <property type="project" value="UniProtKB-ARBA"/>
</dbReference>
<dbReference type="PANTHER" id="PTHR45663:SF11">
    <property type="entry name" value="GEO12009P1"/>
    <property type="match status" value="1"/>
</dbReference>
<dbReference type="Pfam" id="PF14561">
    <property type="entry name" value="TPR_20"/>
    <property type="match status" value="1"/>
</dbReference>
<dbReference type="InterPro" id="IPR013766">
    <property type="entry name" value="Thioredoxin_domain"/>
</dbReference>
<dbReference type="OrthoDB" id="9790390at2"/>
<keyword evidence="2" id="KW-0249">Electron transport</keyword>